<dbReference type="CDD" id="cd14752">
    <property type="entry name" value="GH31_N"/>
    <property type="match status" value="1"/>
</dbReference>
<dbReference type="CDD" id="cd06593">
    <property type="entry name" value="GH31_xylosidase_YicI"/>
    <property type="match status" value="1"/>
</dbReference>
<dbReference type="Pfam" id="PF21365">
    <property type="entry name" value="Glyco_hydro_31_3rd"/>
    <property type="match status" value="1"/>
</dbReference>
<evidence type="ECO:0000313" key="9">
    <source>
        <dbReference type="Proteomes" id="UP000016646"/>
    </source>
</evidence>
<name>U2MA54_TRESO</name>
<dbReference type="Pfam" id="PF13802">
    <property type="entry name" value="Gal_mutarotas_2"/>
    <property type="match status" value="1"/>
</dbReference>
<dbReference type="PATRIC" id="fig|1125725.3.peg.2237"/>
<dbReference type="SUPFAM" id="SSF51011">
    <property type="entry name" value="Glycosyl hydrolase domain"/>
    <property type="match status" value="1"/>
</dbReference>
<dbReference type="PANTHER" id="PTHR43863:SF2">
    <property type="entry name" value="MALTASE-GLUCOAMYLASE"/>
    <property type="match status" value="1"/>
</dbReference>
<dbReference type="Proteomes" id="UP000016412">
    <property type="component" value="Unassembled WGS sequence"/>
</dbReference>
<comment type="caution">
    <text evidence="6">The sequence shown here is derived from an EMBL/GenBank/DDBJ whole genome shotgun (WGS) entry which is preliminary data.</text>
</comment>
<dbReference type="InterPro" id="IPR051816">
    <property type="entry name" value="Glycosyl_Hydrolase_31"/>
</dbReference>
<protein>
    <submittedName>
        <fullName evidence="6">Glycoside hydrolase, family 31</fullName>
        <ecNumber evidence="6">3.2.1.-</ecNumber>
    </submittedName>
</protein>
<dbReference type="eggNOG" id="COG1501">
    <property type="taxonomic scope" value="Bacteria"/>
</dbReference>
<dbReference type="SUPFAM" id="SSF51445">
    <property type="entry name" value="(Trans)glycosidases"/>
    <property type="match status" value="1"/>
</dbReference>
<dbReference type="OrthoDB" id="176168at2"/>
<feature type="domain" description="Glycosyl hydrolase family 31 C-terminal" evidence="5">
    <location>
        <begin position="615"/>
        <end position="699"/>
    </location>
</feature>
<dbReference type="InterPro" id="IPR017853">
    <property type="entry name" value="GH"/>
</dbReference>
<organism evidence="6 8">
    <name type="scientific">Treponema socranskii subsp. socranskii VPI DR56BR1116 = ATCC 35536</name>
    <dbReference type="NCBI Taxonomy" id="1125725"/>
    <lineage>
        <taxon>Bacteria</taxon>
        <taxon>Pseudomonadati</taxon>
        <taxon>Spirochaetota</taxon>
        <taxon>Spirochaetia</taxon>
        <taxon>Spirochaetales</taxon>
        <taxon>Treponemataceae</taxon>
        <taxon>Treponema</taxon>
    </lineage>
</organism>
<dbReference type="STRING" id="1125725.HMPREF1325_0265"/>
<dbReference type="PANTHER" id="PTHR43863">
    <property type="entry name" value="HYDROLASE, PUTATIVE (AFU_ORTHOLOGUE AFUA_1G03140)-RELATED"/>
    <property type="match status" value="1"/>
</dbReference>
<feature type="domain" description="Glycoside hydrolase family 31 N-terminal" evidence="4">
    <location>
        <begin position="84"/>
        <end position="263"/>
    </location>
</feature>
<evidence type="ECO:0000313" key="8">
    <source>
        <dbReference type="Proteomes" id="UP000016412"/>
    </source>
</evidence>
<evidence type="ECO:0000259" key="4">
    <source>
        <dbReference type="Pfam" id="PF13802"/>
    </source>
</evidence>
<dbReference type="Gene3D" id="2.60.40.1180">
    <property type="entry name" value="Golgi alpha-mannosidase II"/>
    <property type="match status" value="1"/>
</dbReference>
<dbReference type="GO" id="GO:0004553">
    <property type="term" value="F:hydrolase activity, hydrolyzing O-glycosyl compounds"/>
    <property type="evidence" value="ECO:0007669"/>
    <property type="project" value="InterPro"/>
</dbReference>
<dbReference type="GO" id="GO:0030246">
    <property type="term" value="F:carbohydrate binding"/>
    <property type="evidence" value="ECO:0007669"/>
    <property type="project" value="InterPro"/>
</dbReference>
<dbReference type="Proteomes" id="UP000016646">
    <property type="component" value="Unassembled WGS sequence"/>
</dbReference>
<comment type="similarity">
    <text evidence="1 2">Belongs to the glycosyl hydrolase 31 family.</text>
</comment>
<dbReference type="InterPro" id="IPR025887">
    <property type="entry name" value="Glyco_hydro_31_N_dom"/>
</dbReference>
<dbReference type="GO" id="GO:0005975">
    <property type="term" value="P:carbohydrate metabolic process"/>
    <property type="evidence" value="ECO:0007669"/>
    <property type="project" value="InterPro"/>
</dbReference>
<gene>
    <name evidence="7" type="ORF">HMPREF0860_0224</name>
    <name evidence="6" type="ORF">HMPREF1325_0265</name>
</gene>
<dbReference type="InterPro" id="IPR013780">
    <property type="entry name" value="Glyco_hydro_b"/>
</dbReference>
<dbReference type="InterPro" id="IPR048395">
    <property type="entry name" value="Glyco_hydro_31_C"/>
</dbReference>
<dbReference type="InterPro" id="IPR000322">
    <property type="entry name" value="Glyco_hydro_31_TIM"/>
</dbReference>
<sequence length="723" mass="83840">MKMSGKKLLNEPIDVSGQFNNFDNTYFYIERLLSFDIKTGQGVLLAKRFVRKYRMSFNCITAPLENISPWEFPPEYECTERLSFSISFVSDGIVRIQYFPKEKRKVNTEELMLIKKIEADTPENIYEDEQRITYTNKKHRVVLVKNPFHIEIYDLQGNSIIKTVHYEDNTALDNSYSTPICYAKNVQSLQKTSAFSFSLDYNEGIFGCGESFTGLNKRGQKINLSTYDALGAQSTEMYKPIPFFMSSKGYGIFVHSTAAMTFDFGNSYDQTASLYIDDNVDIFIFTGTPKEILYNYTDLTGRSPMLPNWSFGLWMSRITYKSEEEVRNVAEKLRCLKIPCDVIHLDTGWFEDDWKCNYKFSHTRFNDPQKMIADLREQGFHISLWQLPYFTPTNELYDEIIQNNYAVFDSDGFLPTEDAVLDFSNPDAKKWYEKKLKTLFDIGVEAIKADFGEAAPVHGVYYSKQSGKYEHNLYPLRYNQTVFEATKQATGAGIIWGRSAWAGSQRYPLHWAGDAEITDSAMAATLRAGLSLGLCGFTFWSHDIGGFTQRSPEDLYLRWLAFGMLTSHSRCHGQPPKEPWEYGEEFTDMFRKIVEFKYSLLPYILEQSLESLEKGFPLLRTLFFEYPDDKTAWYIDDEYFFGDKILVAPIFKSGVKQRDVYLPSGEWVHYFTKEIFQGRQWHSINIDTLPIVIMVKKGSKIKYVPPAQAIDQTDWNQIYEKSF</sequence>
<dbReference type="EC" id="3.2.1.-" evidence="6"/>
<keyword evidence="2 6" id="KW-0378">Hydrolase</keyword>
<dbReference type="AlphaFoldDB" id="U2MA54"/>
<reference evidence="8 9" key="1">
    <citation type="submission" date="2013-08" db="EMBL/GenBank/DDBJ databases">
        <authorList>
            <person name="Durkin A.S."/>
            <person name="Haft D.R."/>
            <person name="McCorrison J."/>
            <person name="Torralba M."/>
            <person name="Gillis M."/>
            <person name="Haft D.H."/>
            <person name="Methe B."/>
            <person name="Sutton G."/>
            <person name="Nelson K.E."/>
        </authorList>
    </citation>
    <scope>NUCLEOTIDE SEQUENCE [LARGE SCALE GENOMIC DNA]</scope>
    <source>
        <strain evidence="7 9">ATCC 35536</strain>
        <strain evidence="6 8">VPI DR56BR1116</strain>
    </source>
</reference>
<dbReference type="SUPFAM" id="SSF74650">
    <property type="entry name" value="Galactose mutarotase-like"/>
    <property type="match status" value="1"/>
</dbReference>
<dbReference type="Pfam" id="PF01055">
    <property type="entry name" value="Glyco_hydro_31_2nd"/>
    <property type="match status" value="1"/>
</dbReference>
<keyword evidence="9" id="KW-1185">Reference proteome</keyword>
<dbReference type="EMBL" id="AVQI01000080">
    <property type="protein sequence ID" value="ERJ98569.1"/>
    <property type="molecule type" value="Genomic_DNA"/>
</dbReference>
<evidence type="ECO:0000256" key="1">
    <source>
        <dbReference type="ARBA" id="ARBA00007806"/>
    </source>
</evidence>
<feature type="domain" description="Glycoside hydrolase family 31 TIM barrel" evidence="3">
    <location>
        <begin position="304"/>
        <end position="605"/>
    </location>
</feature>
<keyword evidence="2 6" id="KW-0326">Glycosidase</keyword>
<evidence type="ECO:0000259" key="5">
    <source>
        <dbReference type="Pfam" id="PF21365"/>
    </source>
</evidence>
<dbReference type="RefSeq" id="WP_021331219.1">
    <property type="nucleotide sequence ID" value="NZ_AUZJ01000057.1"/>
</dbReference>
<evidence type="ECO:0000256" key="2">
    <source>
        <dbReference type="RuleBase" id="RU361185"/>
    </source>
</evidence>
<dbReference type="Gene3D" id="3.20.20.80">
    <property type="entry name" value="Glycosidases"/>
    <property type="match status" value="1"/>
</dbReference>
<dbReference type="Gene3D" id="2.60.40.1760">
    <property type="entry name" value="glycosyl hydrolase (family 31)"/>
    <property type="match status" value="1"/>
</dbReference>
<evidence type="ECO:0000259" key="3">
    <source>
        <dbReference type="Pfam" id="PF01055"/>
    </source>
</evidence>
<accession>U2MA54</accession>
<dbReference type="EMBL" id="AUZJ01000057">
    <property type="protein sequence ID" value="ERF59821.1"/>
    <property type="molecule type" value="Genomic_DNA"/>
</dbReference>
<dbReference type="InterPro" id="IPR011013">
    <property type="entry name" value="Gal_mutarotase_sf_dom"/>
</dbReference>
<evidence type="ECO:0000313" key="7">
    <source>
        <dbReference type="EMBL" id="ERJ98569.1"/>
    </source>
</evidence>
<evidence type="ECO:0000313" key="6">
    <source>
        <dbReference type="EMBL" id="ERF59821.1"/>
    </source>
</evidence>
<proteinExistence type="inferred from homology"/>